<evidence type="ECO:0000259" key="6">
    <source>
        <dbReference type="PROSITE" id="PS50115"/>
    </source>
</evidence>
<keyword evidence="8" id="KW-1185">Reference proteome</keyword>
<dbReference type="PROSITE" id="PS50115">
    <property type="entry name" value="ARFGAP"/>
    <property type="match status" value="1"/>
</dbReference>
<evidence type="ECO:0000256" key="1">
    <source>
        <dbReference type="ARBA" id="ARBA00022468"/>
    </source>
</evidence>
<evidence type="ECO:0000256" key="4">
    <source>
        <dbReference type="ARBA" id="ARBA00022833"/>
    </source>
</evidence>
<reference evidence="7" key="1">
    <citation type="submission" date="2022-12" db="EMBL/GenBank/DDBJ databases">
        <title>Draft genome assemblies for two species of Escallonia (Escalloniales).</title>
        <authorList>
            <person name="Chanderbali A."/>
            <person name="Dervinis C."/>
            <person name="Anghel I."/>
            <person name="Soltis D."/>
            <person name="Soltis P."/>
            <person name="Zapata F."/>
        </authorList>
    </citation>
    <scope>NUCLEOTIDE SEQUENCE</scope>
    <source>
        <strain evidence="7">UCBG92.1500</strain>
        <tissue evidence="7">Leaf</tissue>
    </source>
</reference>
<dbReference type="PANTHER" id="PTHR47021:SF4">
    <property type="entry name" value="ADP-RIBOSYLATION FACTOR GTPASE-ACTIVATING PROTEIN AGD6-RELATED"/>
    <property type="match status" value="1"/>
</dbReference>
<dbReference type="GO" id="GO:0008270">
    <property type="term" value="F:zinc ion binding"/>
    <property type="evidence" value="ECO:0007669"/>
    <property type="project" value="UniProtKB-KW"/>
</dbReference>
<dbReference type="InterPro" id="IPR038508">
    <property type="entry name" value="ArfGAP_dom_sf"/>
</dbReference>
<dbReference type="PRINTS" id="PR00405">
    <property type="entry name" value="REVINTRACTNG"/>
</dbReference>
<dbReference type="CDD" id="cd08830">
    <property type="entry name" value="ArfGap_ArfGap1"/>
    <property type="match status" value="1"/>
</dbReference>
<comment type="caution">
    <text evidence="7">The sequence shown here is derived from an EMBL/GenBank/DDBJ whole genome shotgun (WGS) entry which is preliminary data.</text>
</comment>
<sequence>MAASRRLKLQGKPGNKVCVDCAQKNPQWASVSYGIFMCLECSGKHRSLGVHISFVRSVTMDSWSEIQLKKMESGGNDALNAYLSQHGIPKETDIVAKYNTSAAAAYRDKIQALAEGRPWREPPVVKETISNSNVLQKQKSRAWALIMERLLNLGDWAPQRWAKKKASSGLGAGGGCWRGGVMQVAGDENESMEEKRRI</sequence>
<dbReference type="Proteomes" id="UP001187471">
    <property type="component" value="Unassembled WGS sequence"/>
</dbReference>
<dbReference type="InterPro" id="IPR044519">
    <property type="entry name" value="ARF_GAP_AGD6/7"/>
</dbReference>
<keyword evidence="1" id="KW-0343">GTPase activation</keyword>
<dbReference type="SMART" id="SM00105">
    <property type="entry name" value="ArfGap"/>
    <property type="match status" value="1"/>
</dbReference>
<dbReference type="PANTHER" id="PTHR47021">
    <property type="entry name" value="ADP-RIBOSYLATION FACTOR GTPASE-ACTIVATING PROTEIN AGD6-RELATED"/>
    <property type="match status" value="1"/>
</dbReference>
<dbReference type="GO" id="GO:0005096">
    <property type="term" value="F:GTPase activator activity"/>
    <property type="evidence" value="ECO:0007669"/>
    <property type="project" value="UniProtKB-KW"/>
</dbReference>
<keyword evidence="4" id="KW-0862">Zinc</keyword>
<dbReference type="SUPFAM" id="SSF57863">
    <property type="entry name" value="ArfGap/RecO-like zinc finger"/>
    <property type="match status" value="1"/>
</dbReference>
<dbReference type="InterPro" id="IPR001164">
    <property type="entry name" value="ArfGAP_dom"/>
</dbReference>
<keyword evidence="3 5" id="KW-0863">Zinc-finger</keyword>
<name>A0AA88UFM2_9ASTE</name>
<evidence type="ECO:0000256" key="5">
    <source>
        <dbReference type="PROSITE-ProRule" id="PRU00288"/>
    </source>
</evidence>
<organism evidence="7 8">
    <name type="scientific">Escallonia rubra</name>
    <dbReference type="NCBI Taxonomy" id="112253"/>
    <lineage>
        <taxon>Eukaryota</taxon>
        <taxon>Viridiplantae</taxon>
        <taxon>Streptophyta</taxon>
        <taxon>Embryophyta</taxon>
        <taxon>Tracheophyta</taxon>
        <taxon>Spermatophyta</taxon>
        <taxon>Magnoliopsida</taxon>
        <taxon>eudicotyledons</taxon>
        <taxon>Gunneridae</taxon>
        <taxon>Pentapetalae</taxon>
        <taxon>asterids</taxon>
        <taxon>campanulids</taxon>
        <taxon>Escalloniales</taxon>
        <taxon>Escalloniaceae</taxon>
        <taxon>Escallonia</taxon>
    </lineage>
</organism>
<feature type="domain" description="Arf-GAP" evidence="6">
    <location>
        <begin position="1"/>
        <end position="119"/>
    </location>
</feature>
<accession>A0AA88UFM2</accession>
<proteinExistence type="predicted"/>
<evidence type="ECO:0000256" key="2">
    <source>
        <dbReference type="ARBA" id="ARBA00022723"/>
    </source>
</evidence>
<dbReference type="EMBL" id="JAVXUO010001587">
    <property type="protein sequence ID" value="KAK2980818.1"/>
    <property type="molecule type" value="Genomic_DNA"/>
</dbReference>
<evidence type="ECO:0000313" key="7">
    <source>
        <dbReference type="EMBL" id="KAK2980818.1"/>
    </source>
</evidence>
<evidence type="ECO:0000313" key="8">
    <source>
        <dbReference type="Proteomes" id="UP001187471"/>
    </source>
</evidence>
<dbReference type="Pfam" id="PF01412">
    <property type="entry name" value="ArfGap"/>
    <property type="match status" value="1"/>
</dbReference>
<dbReference type="AlphaFoldDB" id="A0AA88UFM2"/>
<gene>
    <name evidence="7" type="ORF">RJ640_020470</name>
</gene>
<dbReference type="GO" id="GO:0016192">
    <property type="term" value="P:vesicle-mediated transport"/>
    <property type="evidence" value="ECO:0007669"/>
    <property type="project" value="InterPro"/>
</dbReference>
<keyword evidence="2" id="KW-0479">Metal-binding</keyword>
<evidence type="ECO:0000256" key="3">
    <source>
        <dbReference type="ARBA" id="ARBA00022771"/>
    </source>
</evidence>
<dbReference type="InterPro" id="IPR037278">
    <property type="entry name" value="ARFGAP/RecO"/>
</dbReference>
<dbReference type="Gene3D" id="1.10.220.150">
    <property type="entry name" value="Arf GTPase activating protein"/>
    <property type="match status" value="1"/>
</dbReference>
<protein>
    <recommendedName>
        <fullName evidence="6">Arf-GAP domain-containing protein</fullName>
    </recommendedName>
</protein>
<dbReference type="FunFam" id="1.10.220.150:FF:000014">
    <property type="entry name" value="ADP-ribosylation factor GTPase-activating protein"/>
    <property type="match status" value="1"/>
</dbReference>